<feature type="compositionally biased region" description="Pro residues" evidence="1">
    <location>
        <begin position="27"/>
        <end position="41"/>
    </location>
</feature>
<feature type="region of interest" description="Disordered" evidence="1">
    <location>
        <begin position="69"/>
        <end position="103"/>
    </location>
</feature>
<feature type="compositionally biased region" description="Acidic residues" evidence="1">
    <location>
        <begin position="73"/>
        <end position="90"/>
    </location>
</feature>
<comment type="caution">
    <text evidence="2">The sequence shown here is derived from an EMBL/GenBank/DDBJ whole genome shotgun (WGS) entry which is preliminary data.</text>
</comment>
<dbReference type="EMBL" id="JABTTQ020000004">
    <property type="protein sequence ID" value="KAK6158671.1"/>
    <property type="molecule type" value="Genomic_DNA"/>
</dbReference>
<evidence type="ECO:0000313" key="2">
    <source>
        <dbReference type="EMBL" id="KAK6158671.1"/>
    </source>
</evidence>
<gene>
    <name evidence="2" type="ORF">DH2020_005985</name>
</gene>
<reference evidence="2 3" key="1">
    <citation type="journal article" date="2021" name="Comput. Struct. Biotechnol. J.">
        <title>De novo genome assembly of the potent medicinal plant Rehmannia glutinosa using nanopore technology.</title>
        <authorList>
            <person name="Ma L."/>
            <person name="Dong C."/>
            <person name="Song C."/>
            <person name="Wang X."/>
            <person name="Zheng X."/>
            <person name="Niu Y."/>
            <person name="Chen S."/>
            <person name="Feng W."/>
        </authorList>
    </citation>
    <scope>NUCLEOTIDE SEQUENCE [LARGE SCALE GENOMIC DNA]</scope>
    <source>
        <strain evidence="2">DH-2019</strain>
    </source>
</reference>
<name>A0ABR0XI85_REHGL</name>
<accession>A0ABR0XI85</accession>
<dbReference type="Proteomes" id="UP001318860">
    <property type="component" value="Unassembled WGS sequence"/>
</dbReference>
<evidence type="ECO:0000256" key="1">
    <source>
        <dbReference type="SAM" id="MobiDB-lite"/>
    </source>
</evidence>
<evidence type="ECO:0000313" key="3">
    <source>
        <dbReference type="Proteomes" id="UP001318860"/>
    </source>
</evidence>
<protein>
    <recommendedName>
        <fullName evidence="4">Protein KAKU4</fullName>
    </recommendedName>
</protein>
<evidence type="ECO:0008006" key="4">
    <source>
        <dbReference type="Google" id="ProtNLM"/>
    </source>
</evidence>
<feature type="region of interest" description="Disordered" evidence="1">
    <location>
        <begin position="1"/>
        <end position="45"/>
    </location>
</feature>
<organism evidence="2 3">
    <name type="scientific">Rehmannia glutinosa</name>
    <name type="common">Chinese foxglove</name>
    <dbReference type="NCBI Taxonomy" id="99300"/>
    <lineage>
        <taxon>Eukaryota</taxon>
        <taxon>Viridiplantae</taxon>
        <taxon>Streptophyta</taxon>
        <taxon>Embryophyta</taxon>
        <taxon>Tracheophyta</taxon>
        <taxon>Spermatophyta</taxon>
        <taxon>Magnoliopsida</taxon>
        <taxon>eudicotyledons</taxon>
        <taxon>Gunneridae</taxon>
        <taxon>Pentapetalae</taxon>
        <taxon>asterids</taxon>
        <taxon>lamiids</taxon>
        <taxon>Lamiales</taxon>
        <taxon>Orobanchaceae</taxon>
        <taxon>Rehmannieae</taxon>
        <taxon>Rehmannia</taxon>
    </lineage>
</organism>
<proteinExistence type="predicted"/>
<keyword evidence="3" id="KW-1185">Reference proteome</keyword>
<dbReference type="PANTHER" id="PTHR33416">
    <property type="entry name" value="NUCLEAR PORE COMPLEX PROTEIN NUP1"/>
    <property type="match status" value="1"/>
</dbReference>
<dbReference type="PANTHER" id="PTHR33416:SF17">
    <property type="entry name" value="PROTEIN KAKU4"/>
    <property type="match status" value="1"/>
</dbReference>
<sequence>MATSRSGAGGKIVTNRRKQRLSATPYDRPPPQPAPPPPPKSPNWFTGIVVPSARFLASGAGKILYSIFSESESSSEDEDSASEDDIDDDNHFEIPYNGDNMLNETNVTSSEIMHHGQKSQLSVWRSETKRTIEQLIMQESFSREECDKLIKVLNSRVTVSREKNMLAGSPGKAVDNGTEDVDIYNKAVQEAKKWFQQKKVGSSSVTELAHGTCNLNSTGLGHVETGGSSPVDVARSYMKDRPPWASPTRNVELRTPSTTTMKLFKEGTLYSVGQDSLSSSKKRNSLVSGSWNIQEELRRVRSKATEDMLRTPSAKIDSSLFAVAPIRVESIGAGEEVLGMGERMTETVSLRETKPVDALVDAGVSSDPALTFFLKDPETVPADGECAASEFAHPSRSDHAEEHHTAVNLVQDPSVSIIRLCLSGWINSIAVYGPSTYWLPDIRRWDESDKENKDAGRGAKLKQEHPCLSIINGVPATEVTENGGKQIVNGLSSSQASLSAGVVAGLNKEQHDEENQNADTVKEKKPANIINVEGNCELLSEAYMEVPVVTETDSIASGSQNSMGMQYDELSLDMAQPSPDEKVNIVAGKQQGRKTAKPKRQRKSAISDMICVLLAFEHGSGLEC</sequence>